<name>A0AAU9US29_EUPED</name>
<evidence type="ECO:0000313" key="3">
    <source>
        <dbReference type="EMBL" id="CAH2100687.1"/>
    </source>
</evidence>
<accession>A0AAU9US29</accession>
<keyword evidence="4" id="KW-1185">Reference proteome</keyword>
<evidence type="ECO:0000256" key="1">
    <source>
        <dbReference type="PROSITE-ProRule" id="PRU01263"/>
    </source>
</evidence>
<organism evidence="3 4">
    <name type="scientific">Euphydryas editha</name>
    <name type="common">Edith's checkerspot</name>
    <dbReference type="NCBI Taxonomy" id="104508"/>
    <lineage>
        <taxon>Eukaryota</taxon>
        <taxon>Metazoa</taxon>
        <taxon>Ecdysozoa</taxon>
        <taxon>Arthropoda</taxon>
        <taxon>Hexapoda</taxon>
        <taxon>Insecta</taxon>
        <taxon>Pterygota</taxon>
        <taxon>Neoptera</taxon>
        <taxon>Endopterygota</taxon>
        <taxon>Lepidoptera</taxon>
        <taxon>Glossata</taxon>
        <taxon>Ditrysia</taxon>
        <taxon>Papilionoidea</taxon>
        <taxon>Nymphalidae</taxon>
        <taxon>Nymphalinae</taxon>
        <taxon>Euphydryas</taxon>
    </lineage>
</organism>
<feature type="binding site" evidence="1">
    <location>
        <position position="16"/>
    </location>
    <ligand>
        <name>Zn(2+)</name>
        <dbReference type="ChEBI" id="CHEBI:29105"/>
    </ligand>
</feature>
<proteinExistence type="predicted"/>
<comment type="caution">
    <text evidence="3">The sequence shown here is derived from an EMBL/GenBank/DDBJ whole genome shotgun (WGS) entry which is preliminary data.</text>
</comment>
<keyword evidence="1" id="KW-0862">Zinc</keyword>
<feature type="binding site" evidence="1">
    <location>
        <position position="19"/>
    </location>
    <ligand>
        <name>Zn(2+)</name>
        <dbReference type="ChEBI" id="CHEBI:29105"/>
    </ligand>
</feature>
<dbReference type="Gene3D" id="3.40.1800.20">
    <property type="match status" value="1"/>
</dbReference>
<reference evidence="3" key="1">
    <citation type="submission" date="2022-03" db="EMBL/GenBank/DDBJ databases">
        <authorList>
            <person name="Tunstrom K."/>
        </authorList>
    </citation>
    <scope>NUCLEOTIDE SEQUENCE</scope>
</reference>
<feature type="domain" description="ZAD" evidence="2">
    <location>
        <begin position="14"/>
        <end position="93"/>
    </location>
</feature>
<dbReference type="PROSITE" id="PS51915">
    <property type="entry name" value="ZAD"/>
    <property type="match status" value="1"/>
</dbReference>
<protein>
    <recommendedName>
        <fullName evidence="2">ZAD domain-containing protein</fullName>
    </recommendedName>
</protein>
<keyword evidence="1" id="KW-0863">Zinc-finger</keyword>
<dbReference type="GO" id="GO:0008270">
    <property type="term" value="F:zinc ion binding"/>
    <property type="evidence" value="ECO:0007669"/>
    <property type="project" value="UniProtKB-UniRule"/>
</dbReference>
<dbReference type="AlphaFoldDB" id="A0AAU9US29"/>
<dbReference type="Proteomes" id="UP001153954">
    <property type="component" value="Unassembled WGS sequence"/>
</dbReference>
<dbReference type="InterPro" id="IPR012934">
    <property type="entry name" value="Znf_AD"/>
</dbReference>
<dbReference type="SUPFAM" id="SSF57716">
    <property type="entry name" value="Glucocorticoid receptor-like (DNA-binding domain)"/>
    <property type="match status" value="1"/>
</dbReference>
<gene>
    <name evidence="3" type="ORF">EEDITHA_LOCUS15518</name>
</gene>
<feature type="binding site" evidence="1">
    <location>
        <position position="69"/>
    </location>
    <ligand>
        <name>Zn(2+)</name>
        <dbReference type="ChEBI" id="CHEBI:29105"/>
    </ligand>
</feature>
<feature type="binding site" evidence="1">
    <location>
        <position position="66"/>
    </location>
    <ligand>
        <name>Zn(2+)</name>
        <dbReference type="ChEBI" id="CHEBI:29105"/>
    </ligand>
</feature>
<evidence type="ECO:0000313" key="4">
    <source>
        <dbReference type="Proteomes" id="UP001153954"/>
    </source>
</evidence>
<sequence length="110" mass="12642">MSVKKGKGPIFDPGLCRCCGAIKKCRILNVEYESFGQKEVYSDMIMDCFGLLLSHLDGKPSERLICATCVQRVRDAILFRQQVLKCEEAFLQVKMYDEETKGKYFYIILV</sequence>
<keyword evidence="1" id="KW-0479">Metal-binding</keyword>
<dbReference type="EMBL" id="CAKOGL010000023">
    <property type="protein sequence ID" value="CAH2100687.1"/>
    <property type="molecule type" value="Genomic_DNA"/>
</dbReference>
<dbReference type="GO" id="GO:0005634">
    <property type="term" value="C:nucleus"/>
    <property type="evidence" value="ECO:0007669"/>
    <property type="project" value="InterPro"/>
</dbReference>
<dbReference type="SMART" id="SM00868">
    <property type="entry name" value="zf-AD"/>
    <property type="match status" value="1"/>
</dbReference>
<evidence type="ECO:0000259" key="2">
    <source>
        <dbReference type="PROSITE" id="PS51915"/>
    </source>
</evidence>
<dbReference type="Pfam" id="PF07776">
    <property type="entry name" value="zf-AD"/>
    <property type="match status" value="1"/>
</dbReference>